<comment type="catalytic activity">
    <reaction evidence="9">
        <text>orotidine 5'-phosphate + diphosphate = orotate + 5-phospho-alpha-D-ribose 1-diphosphate</text>
        <dbReference type="Rhea" id="RHEA:10380"/>
        <dbReference type="ChEBI" id="CHEBI:30839"/>
        <dbReference type="ChEBI" id="CHEBI:33019"/>
        <dbReference type="ChEBI" id="CHEBI:57538"/>
        <dbReference type="ChEBI" id="CHEBI:58017"/>
        <dbReference type="EC" id="2.4.2.10"/>
    </reaction>
</comment>
<feature type="binding site" evidence="9">
    <location>
        <begin position="34"/>
        <end position="35"/>
    </location>
    <ligand>
        <name>orotate</name>
        <dbReference type="ChEBI" id="CHEBI:30839"/>
    </ligand>
</feature>
<comment type="pathway">
    <text evidence="2 9">Pyrimidine metabolism; UMP biosynthesis via de novo pathway; UMP from orotate: step 1/2.</text>
</comment>
<feature type="binding site" evidence="9">
    <location>
        <position position="126"/>
    </location>
    <ligand>
        <name>orotate</name>
        <dbReference type="ChEBI" id="CHEBI:30839"/>
    </ligand>
</feature>
<protein>
    <recommendedName>
        <fullName evidence="5 9">Orotate phosphoribosyltransferase</fullName>
        <shortName evidence="9">OPRT</shortName>
        <shortName evidence="9">OPRTase</shortName>
        <ecNumber evidence="5 9">2.4.2.10</ecNumber>
    </recommendedName>
</protein>
<dbReference type="Proteomes" id="UP001056381">
    <property type="component" value="Chromosome"/>
</dbReference>
<evidence type="ECO:0000313" key="12">
    <source>
        <dbReference type="Proteomes" id="UP001056381"/>
    </source>
</evidence>
<dbReference type="InterPro" id="IPR029057">
    <property type="entry name" value="PRTase-like"/>
</dbReference>
<dbReference type="NCBIfam" id="TIGR00336">
    <property type="entry name" value="pyrE"/>
    <property type="match status" value="1"/>
</dbReference>
<feature type="binding site" evidence="9">
    <location>
        <position position="103"/>
    </location>
    <ligand>
        <name>5-phospho-alpha-D-ribose 1-diphosphate</name>
        <dbReference type="ChEBI" id="CHEBI:58017"/>
        <note>ligand shared between dimeric partners</note>
    </ligand>
</feature>
<evidence type="ECO:0000313" key="11">
    <source>
        <dbReference type="EMBL" id="URQ63074.1"/>
    </source>
</evidence>
<dbReference type="SUPFAM" id="SSF53271">
    <property type="entry name" value="PRTase-like"/>
    <property type="match status" value="1"/>
</dbReference>
<dbReference type="InterPro" id="IPR023031">
    <property type="entry name" value="OPRT"/>
</dbReference>
<dbReference type="Gene3D" id="3.40.50.2020">
    <property type="match status" value="1"/>
</dbReference>
<evidence type="ECO:0000256" key="2">
    <source>
        <dbReference type="ARBA" id="ARBA00004889"/>
    </source>
</evidence>
<dbReference type="GO" id="GO:0005737">
    <property type="term" value="C:cytoplasm"/>
    <property type="evidence" value="ECO:0007669"/>
    <property type="project" value="TreeGrafter"/>
</dbReference>
<organism evidence="11 12">
    <name type="scientific">SAR86 cluster bacterium</name>
    <dbReference type="NCBI Taxonomy" id="2030880"/>
    <lineage>
        <taxon>Bacteria</taxon>
        <taxon>Pseudomonadati</taxon>
        <taxon>Pseudomonadota</taxon>
        <taxon>Gammaproteobacteria</taxon>
        <taxon>SAR86 cluster</taxon>
    </lineage>
</organism>
<keyword evidence="12" id="KW-1185">Reference proteome</keyword>
<feature type="binding site" description="in other chain" evidence="9">
    <location>
        <position position="98"/>
    </location>
    <ligand>
        <name>5-phospho-alpha-D-ribose 1-diphosphate</name>
        <dbReference type="ChEBI" id="CHEBI:58017"/>
        <note>ligand shared between dimeric partners</note>
    </ligand>
</feature>
<dbReference type="InterPro" id="IPR000836">
    <property type="entry name" value="PRTase_dom"/>
</dbReference>
<evidence type="ECO:0000256" key="8">
    <source>
        <dbReference type="ARBA" id="ARBA00022975"/>
    </source>
</evidence>
<dbReference type="GO" id="GO:0044205">
    <property type="term" value="P:'de novo' UMP biosynthetic process"/>
    <property type="evidence" value="ECO:0007669"/>
    <property type="project" value="UniProtKB-UniRule"/>
</dbReference>
<dbReference type="EMBL" id="CP097966">
    <property type="protein sequence ID" value="URQ63074.1"/>
    <property type="molecule type" value="Genomic_DNA"/>
</dbReference>
<reference evidence="11" key="1">
    <citation type="submission" date="2022-05" db="EMBL/GenBank/DDBJ databases">
        <title>Single-amplified genomics reveal most streamlined microbe among free-living bacteria.</title>
        <authorList>
            <person name="Roda-Garcia J."/>
            <person name="Haro-Moreno J.M."/>
            <person name="Rodriguez-Valera F."/>
            <person name="Almagro-Moreno S."/>
            <person name="Lopez-Perez M."/>
        </authorList>
    </citation>
    <scope>NUCLEOTIDE SEQUENCE</scope>
    <source>
        <strain evidence="11">TMED112-D2-2</strain>
    </source>
</reference>
<dbReference type="EC" id="2.4.2.10" evidence="5 9"/>
<evidence type="ECO:0000256" key="3">
    <source>
        <dbReference type="ARBA" id="ARBA00006340"/>
    </source>
</evidence>
<dbReference type="GO" id="GO:0006207">
    <property type="term" value="P:'de novo' pyrimidine nucleobase biosynthetic process"/>
    <property type="evidence" value="ECO:0007669"/>
    <property type="project" value="TreeGrafter"/>
</dbReference>
<sequence>MKKYQKKFIELSLKAKALKFGDFTLKSGRQSPYFFNAASLIEYGELSILADCLKAKVKEDGLKFDMIFGPAYKGIFLATLLANKMSEKKRMPVCFNRKEIKDHGEGGMLIGAKPKGKVLIVDDVLSSGLAISESVNFLSFYDVEIVGALVTLNRLEKGLNTDNTASGELELKGINIFQIISLDDLLEADELISKENAKKMKEYRENYRGNDV</sequence>
<dbReference type="GO" id="GO:0046132">
    <property type="term" value="P:pyrimidine ribonucleoside biosynthetic process"/>
    <property type="evidence" value="ECO:0007669"/>
    <property type="project" value="TreeGrafter"/>
</dbReference>
<keyword evidence="9" id="KW-0460">Magnesium</keyword>
<comment type="cofactor">
    <cofactor evidence="9">
        <name>Mg(2+)</name>
        <dbReference type="ChEBI" id="CHEBI:18420"/>
    </cofactor>
</comment>
<feature type="binding site" evidence="9">
    <location>
        <position position="101"/>
    </location>
    <ligand>
        <name>5-phospho-alpha-D-ribose 1-diphosphate</name>
        <dbReference type="ChEBI" id="CHEBI:58017"/>
        <note>ligand shared between dimeric partners</note>
    </ligand>
</feature>
<feature type="binding site" evidence="9">
    <location>
        <position position="97"/>
    </location>
    <ligand>
        <name>5-phospho-alpha-D-ribose 1-diphosphate</name>
        <dbReference type="ChEBI" id="CHEBI:58017"/>
        <note>ligand shared between dimeric partners</note>
    </ligand>
</feature>
<feature type="binding site" description="in other chain" evidence="9">
    <location>
        <begin position="72"/>
        <end position="73"/>
    </location>
    <ligand>
        <name>5-phospho-alpha-D-ribose 1-diphosphate</name>
        <dbReference type="ChEBI" id="CHEBI:58017"/>
        <note>ligand shared between dimeric partners</note>
    </ligand>
</feature>
<evidence type="ECO:0000256" key="7">
    <source>
        <dbReference type="ARBA" id="ARBA00022679"/>
    </source>
</evidence>
<dbReference type="AlphaFoldDB" id="A0A9Q8TYY5"/>
<evidence type="ECO:0000259" key="10">
    <source>
        <dbReference type="Pfam" id="PF00156"/>
    </source>
</evidence>
<keyword evidence="8 9" id="KW-0665">Pyrimidine biosynthesis</keyword>
<evidence type="ECO:0000256" key="1">
    <source>
        <dbReference type="ARBA" id="ARBA00003769"/>
    </source>
</evidence>
<dbReference type="GO" id="GO:0004588">
    <property type="term" value="F:orotate phosphoribosyltransferase activity"/>
    <property type="evidence" value="ECO:0007669"/>
    <property type="project" value="UniProtKB-UniRule"/>
</dbReference>
<dbReference type="InterPro" id="IPR004467">
    <property type="entry name" value="Or_phspho_trans_dom"/>
</dbReference>
<dbReference type="HAMAP" id="MF_01208">
    <property type="entry name" value="PyrE"/>
    <property type="match status" value="1"/>
</dbReference>
<feature type="binding site" description="in other chain" evidence="9">
    <location>
        <position position="26"/>
    </location>
    <ligand>
        <name>5-phospho-alpha-D-ribose 1-diphosphate</name>
        <dbReference type="ChEBI" id="CHEBI:58017"/>
        <note>ligand shared between dimeric partners</note>
    </ligand>
</feature>
<dbReference type="PANTHER" id="PTHR46683:SF1">
    <property type="entry name" value="OROTATE PHOSPHORIBOSYLTRANSFERASE 1-RELATED"/>
    <property type="match status" value="1"/>
</dbReference>
<feature type="domain" description="Phosphoribosyltransferase" evidence="10">
    <location>
        <begin position="50"/>
        <end position="171"/>
    </location>
</feature>
<evidence type="ECO:0000256" key="9">
    <source>
        <dbReference type="HAMAP-Rule" id="MF_01208"/>
    </source>
</evidence>
<dbReference type="CDD" id="cd06223">
    <property type="entry name" value="PRTases_typeI"/>
    <property type="match status" value="1"/>
</dbReference>
<proteinExistence type="inferred from homology"/>
<evidence type="ECO:0000256" key="6">
    <source>
        <dbReference type="ARBA" id="ARBA00022676"/>
    </source>
</evidence>
<comment type="subunit">
    <text evidence="4 9">Homodimer.</text>
</comment>
<dbReference type="PANTHER" id="PTHR46683">
    <property type="entry name" value="OROTATE PHOSPHORIBOSYLTRANSFERASE 1-RELATED"/>
    <property type="match status" value="1"/>
</dbReference>
<dbReference type="GO" id="GO:0000287">
    <property type="term" value="F:magnesium ion binding"/>
    <property type="evidence" value="ECO:0007669"/>
    <property type="project" value="UniProtKB-UniRule"/>
</dbReference>
<keyword evidence="7 9" id="KW-0808">Transferase</keyword>
<comment type="similarity">
    <text evidence="3 9">Belongs to the purine/pyrimidine phosphoribosyltransferase family. PyrE subfamily.</text>
</comment>
<comment type="function">
    <text evidence="1 9">Catalyzes the transfer of a ribosyl phosphate group from 5-phosphoribose 1-diphosphate to orotate, leading to the formation of orotidine monophosphate (OMP).</text>
</comment>
<gene>
    <name evidence="9 11" type="primary">pyrE</name>
    <name evidence="11" type="ORF">M9B40_04955</name>
</gene>
<feature type="binding site" description="in other chain" evidence="9">
    <location>
        <begin position="122"/>
        <end position="130"/>
    </location>
    <ligand>
        <name>5-phospho-alpha-D-ribose 1-diphosphate</name>
        <dbReference type="ChEBI" id="CHEBI:58017"/>
        <note>ligand shared between dimeric partners</note>
    </ligand>
</feature>
<name>A0A9Q8TYY5_9GAMM</name>
<keyword evidence="6 9" id="KW-0328">Glycosyltransferase</keyword>
<accession>A0A9Q8TYY5</accession>
<evidence type="ECO:0000256" key="5">
    <source>
        <dbReference type="ARBA" id="ARBA00011971"/>
    </source>
</evidence>
<feature type="binding site" evidence="9">
    <location>
        <position position="154"/>
    </location>
    <ligand>
        <name>orotate</name>
        <dbReference type="ChEBI" id="CHEBI:30839"/>
    </ligand>
</feature>
<dbReference type="Pfam" id="PF00156">
    <property type="entry name" value="Pribosyltran"/>
    <property type="match status" value="1"/>
</dbReference>
<evidence type="ECO:0000256" key="4">
    <source>
        <dbReference type="ARBA" id="ARBA00011738"/>
    </source>
</evidence>